<reference evidence="1" key="1">
    <citation type="submission" date="2014-11" db="EMBL/GenBank/DDBJ databases">
        <authorList>
            <person name="Amaro Gonzalez C."/>
        </authorList>
    </citation>
    <scope>NUCLEOTIDE SEQUENCE</scope>
</reference>
<proteinExistence type="predicted"/>
<dbReference type="EMBL" id="GBXM01070123">
    <property type="protein sequence ID" value="JAH38454.1"/>
    <property type="molecule type" value="Transcribed_RNA"/>
</dbReference>
<evidence type="ECO:0000313" key="1">
    <source>
        <dbReference type="EMBL" id="JAH38454.1"/>
    </source>
</evidence>
<organism evidence="1">
    <name type="scientific">Anguilla anguilla</name>
    <name type="common">European freshwater eel</name>
    <name type="synonym">Muraena anguilla</name>
    <dbReference type="NCBI Taxonomy" id="7936"/>
    <lineage>
        <taxon>Eukaryota</taxon>
        <taxon>Metazoa</taxon>
        <taxon>Chordata</taxon>
        <taxon>Craniata</taxon>
        <taxon>Vertebrata</taxon>
        <taxon>Euteleostomi</taxon>
        <taxon>Actinopterygii</taxon>
        <taxon>Neopterygii</taxon>
        <taxon>Teleostei</taxon>
        <taxon>Anguilliformes</taxon>
        <taxon>Anguillidae</taxon>
        <taxon>Anguilla</taxon>
    </lineage>
</organism>
<dbReference type="EMBL" id="GBXM01086555">
    <property type="protein sequence ID" value="JAH22022.1"/>
    <property type="molecule type" value="Transcribed_RNA"/>
</dbReference>
<protein>
    <submittedName>
        <fullName evidence="1">Uncharacterized protein</fullName>
    </submittedName>
</protein>
<accession>A0A0E9SAM0</accession>
<name>A0A0E9SAM0_ANGAN</name>
<dbReference type="AlphaFoldDB" id="A0A0E9SAM0"/>
<reference evidence="1" key="2">
    <citation type="journal article" date="2015" name="Fish Shellfish Immunol.">
        <title>Early steps in the European eel (Anguilla anguilla)-Vibrio vulnificus interaction in the gills: Role of the RtxA13 toxin.</title>
        <authorList>
            <person name="Callol A."/>
            <person name="Pajuelo D."/>
            <person name="Ebbesson L."/>
            <person name="Teles M."/>
            <person name="MacKenzie S."/>
            <person name="Amaro C."/>
        </authorList>
    </citation>
    <scope>NUCLEOTIDE SEQUENCE</scope>
</reference>
<sequence length="33" mass="3853">MWKPGVWGLQTISFGGFGDICGDWWSQELLFKY</sequence>